<keyword evidence="5 8" id="KW-0805">Transcription regulation</keyword>
<dbReference type="PANTHER" id="PTHR34719:SF2">
    <property type="entry name" value="NICKEL-RESPONSIVE REGULATOR"/>
    <property type="match status" value="1"/>
</dbReference>
<feature type="domain" description="Transcription factor NikR nickel binding C-terminal" evidence="10">
    <location>
        <begin position="56"/>
        <end position="132"/>
    </location>
</feature>
<keyword evidence="3 8" id="KW-0533">Nickel</keyword>
<dbReference type="SUPFAM" id="SSF47598">
    <property type="entry name" value="Ribbon-helix-helix"/>
    <property type="match status" value="1"/>
</dbReference>
<evidence type="ECO:0000256" key="4">
    <source>
        <dbReference type="ARBA" id="ARBA00022723"/>
    </source>
</evidence>
<comment type="caution">
    <text evidence="11">The sequence shown here is derived from an EMBL/GenBank/DDBJ whole genome shotgun (WGS) entry which is preliminary data.</text>
</comment>
<dbReference type="InterPro" id="IPR050192">
    <property type="entry name" value="CopG/NikR_regulator"/>
</dbReference>
<dbReference type="HAMAP" id="MF_00476">
    <property type="entry name" value="NikR"/>
    <property type="match status" value="1"/>
</dbReference>
<dbReference type="SUPFAM" id="SSF55021">
    <property type="entry name" value="ACT-like"/>
    <property type="match status" value="1"/>
</dbReference>
<dbReference type="Pfam" id="PF08753">
    <property type="entry name" value="NikR_C"/>
    <property type="match status" value="1"/>
</dbReference>
<feature type="binding site" evidence="8">
    <location>
        <position position="90"/>
    </location>
    <ligand>
        <name>Ni(2+)</name>
        <dbReference type="ChEBI" id="CHEBI:49786"/>
    </ligand>
</feature>
<evidence type="ECO:0000256" key="5">
    <source>
        <dbReference type="ARBA" id="ARBA00023015"/>
    </source>
</evidence>
<dbReference type="GO" id="GO:0010045">
    <property type="term" value="P:response to nickel cation"/>
    <property type="evidence" value="ECO:0007669"/>
    <property type="project" value="InterPro"/>
</dbReference>
<dbReference type="Gene3D" id="3.30.70.1150">
    <property type="entry name" value="ACT-like. Chain A, domain 2"/>
    <property type="match status" value="1"/>
</dbReference>
<dbReference type="Pfam" id="PF01402">
    <property type="entry name" value="RHH_1"/>
    <property type="match status" value="1"/>
</dbReference>
<dbReference type="InterPro" id="IPR022988">
    <property type="entry name" value="Ni_resp_reg_NikR"/>
</dbReference>
<dbReference type="InterPro" id="IPR002145">
    <property type="entry name" value="CopG"/>
</dbReference>
<dbReference type="NCBIfam" id="NF002169">
    <property type="entry name" value="PRK01002.1"/>
    <property type="match status" value="1"/>
</dbReference>
<evidence type="ECO:0000256" key="2">
    <source>
        <dbReference type="ARBA" id="ARBA00008478"/>
    </source>
</evidence>
<evidence type="ECO:0000313" key="12">
    <source>
        <dbReference type="Proteomes" id="UP000320766"/>
    </source>
</evidence>
<keyword evidence="7 8" id="KW-0804">Transcription</keyword>
<dbReference type="PANTHER" id="PTHR34719">
    <property type="entry name" value="NICKEL-RESPONSIVE REGULATOR"/>
    <property type="match status" value="1"/>
</dbReference>
<dbReference type="InterPro" id="IPR010985">
    <property type="entry name" value="Ribbon_hlx_hlx"/>
</dbReference>
<dbReference type="AlphaFoldDB" id="A0A520KYL5"/>
<dbReference type="GO" id="GO:0003700">
    <property type="term" value="F:DNA-binding transcription factor activity"/>
    <property type="evidence" value="ECO:0007669"/>
    <property type="project" value="UniProtKB-UniRule"/>
</dbReference>
<feature type="binding site" evidence="8">
    <location>
        <position position="92"/>
    </location>
    <ligand>
        <name>Ni(2+)</name>
        <dbReference type="ChEBI" id="CHEBI:49786"/>
    </ligand>
</feature>
<protein>
    <recommendedName>
        <fullName evidence="8">Putative nickel-responsive regulator</fullName>
    </recommendedName>
</protein>
<keyword evidence="4 8" id="KW-0479">Metal-binding</keyword>
<sequence>MELTRIGVSLPSDLLERFDEILGSRGYSSRSEGIRDAIRNYILHYEWMSNIEGERVGVITLLYDHEEHGLSETLTDIQHRFIENISSSIHVHISKHLCLEVILLRGEGKMVKEVAETMMAQKGVEQVRLTTVVPERF</sequence>
<evidence type="ECO:0000313" key="11">
    <source>
        <dbReference type="EMBL" id="RZN73121.1"/>
    </source>
</evidence>
<comment type="similarity">
    <text evidence="2 8">Belongs to the transcriptional regulatory CopG/NikR family.</text>
</comment>
<dbReference type="CDD" id="cd22231">
    <property type="entry name" value="RHH_NikR_HicB-like"/>
    <property type="match status" value="1"/>
</dbReference>
<dbReference type="Proteomes" id="UP000320766">
    <property type="component" value="Unassembled WGS sequence"/>
</dbReference>
<dbReference type="GO" id="GO:0003677">
    <property type="term" value="F:DNA binding"/>
    <property type="evidence" value="ECO:0007669"/>
    <property type="project" value="UniProtKB-KW"/>
</dbReference>
<evidence type="ECO:0000256" key="6">
    <source>
        <dbReference type="ARBA" id="ARBA00023125"/>
    </source>
</evidence>
<evidence type="ECO:0000259" key="9">
    <source>
        <dbReference type="Pfam" id="PF01402"/>
    </source>
</evidence>
<dbReference type="NCBIfam" id="NF002815">
    <property type="entry name" value="PRK02967.1"/>
    <property type="match status" value="1"/>
</dbReference>
<comment type="function">
    <text evidence="1 8">Transcriptional regulator.</text>
</comment>
<reference evidence="11 12" key="1">
    <citation type="journal article" date="2019" name="Nat. Microbiol.">
        <title>Wide diversity of methane and short-chain alkane metabolisms in uncultured archaea.</title>
        <authorList>
            <person name="Borrel G."/>
            <person name="Adam P.S."/>
            <person name="McKay L.J."/>
            <person name="Chen L.X."/>
            <person name="Sierra-Garcia I.N."/>
            <person name="Sieber C.M."/>
            <person name="Letourneur Q."/>
            <person name="Ghozlane A."/>
            <person name="Andersen G.L."/>
            <person name="Li W.J."/>
            <person name="Hallam S.J."/>
            <person name="Muyzer G."/>
            <person name="de Oliveira V.M."/>
            <person name="Inskeep W.P."/>
            <person name="Banfield J.F."/>
            <person name="Gribaldo S."/>
        </authorList>
    </citation>
    <scope>NUCLEOTIDE SEQUENCE [LARGE SCALE GENOMIC DNA]</scope>
    <source>
        <strain evidence="11">NM1b</strain>
    </source>
</reference>
<dbReference type="InterPro" id="IPR014864">
    <property type="entry name" value="TF_NikR_Ni-bd_C"/>
</dbReference>
<evidence type="ECO:0000256" key="1">
    <source>
        <dbReference type="ARBA" id="ARBA00002339"/>
    </source>
</evidence>
<gene>
    <name evidence="11" type="primary">nikR</name>
    <name evidence="11" type="ORF">EF807_01150</name>
</gene>
<name>A0A520KYL5_9EURY</name>
<evidence type="ECO:0000256" key="8">
    <source>
        <dbReference type="HAMAP-Rule" id="MF_00476"/>
    </source>
</evidence>
<feature type="binding site" evidence="8">
    <location>
        <position position="79"/>
    </location>
    <ligand>
        <name>Ni(2+)</name>
        <dbReference type="ChEBI" id="CHEBI:49786"/>
    </ligand>
</feature>
<dbReference type="InterPro" id="IPR013321">
    <property type="entry name" value="Arc_rbn_hlx_hlx"/>
</dbReference>
<accession>A0A520KYL5</accession>
<dbReference type="InterPro" id="IPR045865">
    <property type="entry name" value="ACT-like_dom_sf"/>
</dbReference>
<organism evidence="11 12">
    <name type="scientific">Candidatus Methanolliviera hydrocarbonicum</name>
    <dbReference type="NCBI Taxonomy" id="2491085"/>
    <lineage>
        <taxon>Archaea</taxon>
        <taxon>Methanobacteriati</taxon>
        <taxon>Methanobacteriota</taxon>
        <taxon>Candidatus Methanoliparia</taxon>
        <taxon>Candidatus Methanoliparales</taxon>
        <taxon>Candidatus Methanollivieraceae</taxon>
        <taxon>Candidatus Methanolliviera</taxon>
    </lineage>
</organism>
<dbReference type="GO" id="GO:0016151">
    <property type="term" value="F:nickel cation binding"/>
    <property type="evidence" value="ECO:0007669"/>
    <property type="project" value="UniProtKB-UniRule"/>
</dbReference>
<feature type="binding site" evidence="8">
    <location>
        <position position="98"/>
    </location>
    <ligand>
        <name>Ni(2+)</name>
        <dbReference type="ChEBI" id="CHEBI:49786"/>
    </ligand>
</feature>
<evidence type="ECO:0000256" key="7">
    <source>
        <dbReference type="ARBA" id="ARBA00023163"/>
    </source>
</evidence>
<dbReference type="Gene3D" id="1.10.1220.10">
    <property type="entry name" value="Met repressor-like"/>
    <property type="match status" value="1"/>
</dbReference>
<dbReference type="InterPro" id="IPR027271">
    <property type="entry name" value="Acetolactate_synth/TF_NikR_C"/>
</dbReference>
<dbReference type="EMBL" id="RXIL01000019">
    <property type="protein sequence ID" value="RZN73121.1"/>
    <property type="molecule type" value="Genomic_DNA"/>
</dbReference>
<dbReference type="NCBIfam" id="NF003381">
    <property type="entry name" value="PRK04460.1"/>
    <property type="match status" value="1"/>
</dbReference>
<evidence type="ECO:0000256" key="3">
    <source>
        <dbReference type="ARBA" id="ARBA00022596"/>
    </source>
</evidence>
<comment type="cofactor">
    <cofactor evidence="8">
        <name>Ni(2+)</name>
        <dbReference type="ChEBI" id="CHEBI:49786"/>
    </cofactor>
    <text evidence="8">Binds 1 nickel ion per subunit.</text>
</comment>
<keyword evidence="6 8" id="KW-0238">DNA-binding</keyword>
<feature type="domain" description="Ribbon-helix-helix protein CopG" evidence="9">
    <location>
        <begin position="5"/>
        <end position="42"/>
    </location>
</feature>
<evidence type="ECO:0000259" key="10">
    <source>
        <dbReference type="Pfam" id="PF08753"/>
    </source>
</evidence>
<proteinExistence type="inferred from homology"/>